<gene>
    <name evidence="1" type="ORF">DSM107014_16835</name>
</gene>
<dbReference type="EMBL" id="JADQBC010000144">
    <property type="protein sequence ID" value="MBR8829535.1"/>
    <property type="molecule type" value="Genomic_DNA"/>
</dbReference>
<accession>A0A941GTZ3</accession>
<protein>
    <submittedName>
        <fullName evidence="1">Transcriptional regulator</fullName>
    </submittedName>
</protein>
<comment type="caution">
    <text evidence="1">The sequence shown here is derived from an EMBL/GenBank/DDBJ whole genome shotgun (WGS) entry which is preliminary data.</text>
</comment>
<reference evidence="1" key="1">
    <citation type="submission" date="2021-02" db="EMBL/GenBank/DDBJ databases">
        <title>Metagenome analyses of Stigonema ocellatum DSM 106950, Chlorogloea purpurea SAG 13.99 and Gomphosphaeria aponina DSM 107014.</title>
        <authorList>
            <person name="Marter P."/>
            <person name="Huang S."/>
        </authorList>
    </citation>
    <scope>NUCLEOTIDE SEQUENCE</scope>
    <source>
        <strain evidence="1">JP213</strain>
    </source>
</reference>
<evidence type="ECO:0000313" key="2">
    <source>
        <dbReference type="Proteomes" id="UP000767446"/>
    </source>
</evidence>
<dbReference type="AlphaFoldDB" id="A0A941GTZ3"/>
<dbReference type="Proteomes" id="UP000767446">
    <property type="component" value="Unassembled WGS sequence"/>
</dbReference>
<name>A0A941GTZ3_9CHRO</name>
<evidence type="ECO:0000313" key="1">
    <source>
        <dbReference type="EMBL" id="MBR8829535.1"/>
    </source>
</evidence>
<sequence>MTKPIGKKTLTFNSEVYNHLLCKYQPQIITNEEQNQKFLTIVEELMSHSTSTPEEDMILALLVKLIEDFEEKIYSLNLSTPHSRLLHLMEARGVEKIDLFKILSKQGISWEILDGQLEITTDKAKILADFFHVNPSLFLET</sequence>
<proteinExistence type="predicted"/>
<organism evidence="1 2">
    <name type="scientific">Gomphosphaeria aponina SAG 52.96 = DSM 107014</name>
    <dbReference type="NCBI Taxonomy" id="1521640"/>
    <lineage>
        <taxon>Bacteria</taxon>
        <taxon>Bacillati</taxon>
        <taxon>Cyanobacteriota</taxon>
        <taxon>Cyanophyceae</taxon>
        <taxon>Oscillatoriophycideae</taxon>
        <taxon>Chroococcales</taxon>
        <taxon>Gomphosphaeriaceae</taxon>
        <taxon>Gomphosphaeria</taxon>
    </lineage>
</organism>